<proteinExistence type="predicted"/>
<gene>
    <name evidence="2" type="ORF">BCD95_002962</name>
    <name evidence="1" type="ORF">IS491_18025</name>
</gene>
<reference evidence="2" key="1">
    <citation type="submission" date="2020-06" db="EMBL/GenBank/DDBJ databases">
        <title>Genomic insights into acetone-butanol-ethanol (ABE) fermentation by sequencing solventogenic clostridia strains.</title>
        <authorList>
            <person name="Brown S."/>
        </authorList>
    </citation>
    <scope>NUCLEOTIDE SEQUENCE</scope>
    <source>
        <strain evidence="2">DJ123</strain>
    </source>
</reference>
<dbReference type="AlphaFoldDB" id="A0AAE5LQE8"/>
<accession>A0AAE5LQE8</accession>
<evidence type="ECO:0000313" key="2">
    <source>
        <dbReference type="EMBL" id="NSB14703.1"/>
    </source>
</evidence>
<comment type="caution">
    <text evidence="2">The sequence shown here is derived from an EMBL/GenBank/DDBJ whole genome shotgun (WGS) entry which is preliminary data.</text>
</comment>
<name>A0AAE5LQE8_CLOBE</name>
<protein>
    <submittedName>
        <fullName evidence="2">Uncharacterized protein</fullName>
    </submittedName>
</protein>
<dbReference type="EMBL" id="JABTDW010000001">
    <property type="protein sequence ID" value="NSB14703.1"/>
    <property type="molecule type" value="Genomic_DNA"/>
</dbReference>
<reference evidence="1" key="2">
    <citation type="submission" date="2020-11" db="EMBL/GenBank/DDBJ databases">
        <authorList>
            <person name="Thieme N."/>
            <person name="Liebl W."/>
            <person name="Zverlov V."/>
        </authorList>
    </citation>
    <scope>NUCLEOTIDE SEQUENCE</scope>
    <source>
        <strain evidence="1">NT08</strain>
    </source>
</reference>
<dbReference type="EMBL" id="JADOEF010000001">
    <property type="protein sequence ID" value="MBF7810520.1"/>
    <property type="molecule type" value="Genomic_DNA"/>
</dbReference>
<evidence type="ECO:0000313" key="1">
    <source>
        <dbReference type="EMBL" id="MBF7810520.1"/>
    </source>
</evidence>
<dbReference type="Proteomes" id="UP000822184">
    <property type="component" value="Unassembled WGS sequence"/>
</dbReference>
<dbReference type="Proteomes" id="UP000631418">
    <property type="component" value="Unassembled WGS sequence"/>
</dbReference>
<organism evidence="2 3">
    <name type="scientific">Clostridium beijerinckii</name>
    <name type="common">Clostridium MP</name>
    <dbReference type="NCBI Taxonomy" id="1520"/>
    <lineage>
        <taxon>Bacteria</taxon>
        <taxon>Bacillati</taxon>
        <taxon>Bacillota</taxon>
        <taxon>Clostridia</taxon>
        <taxon>Eubacteriales</taxon>
        <taxon>Clostridiaceae</taxon>
        <taxon>Clostridium</taxon>
    </lineage>
</organism>
<sequence length="74" mass="8744">MFEKVICEKCKEDAFVISMEIYSQGKQDFVDECVSNDDSFSEEDWVDGFEWICISLSCIECSNHNKNWMEHETM</sequence>
<dbReference type="RefSeq" id="WP_012058902.1">
    <property type="nucleotide sequence ID" value="NZ_CP073279.1"/>
</dbReference>
<evidence type="ECO:0000313" key="3">
    <source>
        <dbReference type="Proteomes" id="UP000822184"/>
    </source>
</evidence>